<reference evidence="1" key="1">
    <citation type="submission" date="2020-12" db="EMBL/GenBank/DDBJ databases">
        <title>Genome public.</title>
        <authorList>
            <person name="Sun Q."/>
        </authorList>
    </citation>
    <scope>NUCLEOTIDE SEQUENCE</scope>
    <source>
        <strain evidence="1">CCM 8863</strain>
    </source>
</reference>
<dbReference type="SUPFAM" id="SSF53474">
    <property type="entry name" value="alpha/beta-Hydrolases"/>
    <property type="match status" value="1"/>
</dbReference>
<evidence type="ECO:0000313" key="2">
    <source>
        <dbReference type="Proteomes" id="UP000645966"/>
    </source>
</evidence>
<organism evidence="1 2">
    <name type="scientific">Corynebacterium meridianum</name>
    <dbReference type="NCBI Taxonomy" id="2765363"/>
    <lineage>
        <taxon>Bacteria</taxon>
        <taxon>Bacillati</taxon>
        <taxon>Actinomycetota</taxon>
        <taxon>Actinomycetes</taxon>
        <taxon>Mycobacteriales</taxon>
        <taxon>Corynebacteriaceae</taxon>
        <taxon>Corynebacterium</taxon>
    </lineage>
</organism>
<dbReference type="EMBL" id="JAEIOS010000015">
    <property type="protein sequence ID" value="MBI8990164.1"/>
    <property type="molecule type" value="Genomic_DNA"/>
</dbReference>
<dbReference type="InterPro" id="IPR050583">
    <property type="entry name" value="Mycobacterial_A85_antigen"/>
</dbReference>
<dbReference type="AlphaFoldDB" id="A0A934I6H6"/>
<accession>A0A934I6H6</accession>
<keyword evidence="2" id="KW-1185">Reference proteome</keyword>
<dbReference type="Pfam" id="PF00756">
    <property type="entry name" value="Esterase"/>
    <property type="match status" value="1"/>
</dbReference>
<evidence type="ECO:0000313" key="1">
    <source>
        <dbReference type="EMBL" id="MBI8990164.1"/>
    </source>
</evidence>
<name>A0A934I6H6_9CORY</name>
<dbReference type="PANTHER" id="PTHR48098">
    <property type="entry name" value="ENTEROCHELIN ESTERASE-RELATED"/>
    <property type="match status" value="1"/>
</dbReference>
<dbReference type="InterPro" id="IPR000801">
    <property type="entry name" value="Esterase-like"/>
</dbReference>
<dbReference type="InterPro" id="IPR013207">
    <property type="entry name" value="LGFP"/>
</dbReference>
<dbReference type="Gene3D" id="3.40.50.1820">
    <property type="entry name" value="alpha/beta hydrolase"/>
    <property type="match status" value="1"/>
</dbReference>
<proteinExistence type="predicted"/>
<protein>
    <recommendedName>
        <fullName evidence="3">S-formylglutathione hydrolase FrmB</fullName>
    </recommendedName>
</protein>
<dbReference type="InterPro" id="IPR029058">
    <property type="entry name" value="AB_hydrolase_fold"/>
</dbReference>
<dbReference type="RefSeq" id="WP_198739185.1">
    <property type="nucleotide sequence ID" value="NZ_JAEIOS010000015.1"/>
</dbReference>
<gene>
    <name evidence="1" type="ORF">JDV75_10420</name>
</gene>
<dbReference type="Pfam" id="PF08310">
    <property type="entry name" value="LGFP"/>
    <property type="match status" value="4"/>
</dbReference>
<comment type="caution">
    <text evidence="1">The sequence shown here is derived from an EMBL/GenBank/DDBJ whole genome shotgun (WGS) entry which is preliminary data.</text>
</comment>
<dbReference type="PANTHER" id="PTHR48098:SF1">
    <property type="entry name" value="DIACYLGLYCEROL ACYLTRANSFERASE_MYCOLYLTRANSFERASE AG85A"/>
    <property type="match status" value="1"/>
</dbReference>
<evidence type="ECO:0008006" key="3">
    <source>
        <dbReference type="Google" id="ProtNLM"/>
    </source>
</evidence>
<dbReference type="Proteomes" id="UP000645966">
    <property type="component" value="Unassembled WGS sequence"/>
</dbReference>
<dbReference type="GO" id="GO:0016747">
    <property type="term" value="F:acyltransferase activity, transferring groups other than amino-acyl groups"/>
    <property type="evidence" value="ECO:0007669"/>
    <property type="project" value="TreeGrafter"/>
</dbReference>
<sequence>MRDTASNSSRRFHRIALAAVPTAIALGVGLLSPVASAEQSTILAQSSGLNGLSSAFGSSGGISDYLKEDNVPERTPVKTEYPDIKGLPEGVDVVRQEWLGTHRIALFIKSAAMPEQLMQVQILLARDWYSQPNAEFPSVWLLDGLRAVDEESGWTLNTNAEQFFADKNVNVIMPIGGEASFYTDWNRPDNGKNYQWESFLTKELPAVLHQGYRANGERALIGLSMGGTAAVNIAEHRPDLFKFVGSFSGYLDTTSTGMPAMISGALQEGGGYSADAMWGPAGSQRWIDNDPKLGIEALKGKTVYVSAGSGRDDFGEPGSVATGPSNEAGKGLEVIARMTSQTFVEAAKDAGVPVIAMFRPSGVHNWPYWQFELTQAWPYIADTLALKDEDRGADCVTIGAIADATASGAWGNCVNNEYDVVAGDGDVGKAQDFRGGQAYWSADTGAHVIIGRIAARYAELGGPGSFLGFPKTNELTPPDGKGRYVHFENGSIYWTPETGAWEIPADMFESWGGQGWETGVLGYPVAEAKELEGSWIQQFQGGYVIRTPKNETYWSRGLIARKYGEMKATASKLGAPTSNEFLIAGGALQNFENGTIYWSPATGAHVVYNGDIRDHWGTTGWENGKFGWPTGDLEEIPAGGLRQSFQHGTIKQVNGKIVEEMN</sequence>